<keyword evidence="2" id="KW-0325">Glycoprotein</keyword>
<dbReference type="InterPro" id="IPR013783">
    <property type="entry name" value="Ig-like_fold"/>
</dbReference>
<evidence type="ECO:0000256" key="1">
    <source>
        <dbReference type="ARBA" id="ARBA00022729"/>
    </source>
</evidence>
<evidence type="ECO:0000256" key="3">
    <source>
        <dbReference type="SAM" id="MobiDB-lite"/>
    </source>
</evidence>
<dbReference type="EMBL" id="CAXAMN010021829">
    <property type="protein sequence ID" value="CAK9063864.1"/>
    <property type="molecule type" value="Genomic_DNA"/>
</dbReference>
<proteinExistence type="predicted"/>
<comment type="caution">
    <text evidence="5">The sequence shown here is derived from an EMBL/GenBank/DDBJ whole genome shotgun (WGS) entry which is preliminary data.</text>
</comment>
<evidence type="ECO:0000256" key="2">
    <source>
        <dbReference type="ARBA" id="ARBA00023180"/>
    </source>
</evidence>
<dbReference type="PROSITE" id="PS51484">
    <property type="entry name" value="G8"/>
    <property type="match status" value="2"/>
</dbReference>
<feature type="domain" description="G8" evidence="4">
    <location>
        <begin position="223"/>
        <end position="360"/>
    </location>
</feature>
<protein>
    <recommendedName>
        <fullName evidence="4">G8 domain-containing protein</fullName>
    </recommendedName>
</protein>
<feature type="compositionally biased region" description="Basic and acidic residues" evidence="3">
    <location>
        <begin position="1758"/>
        <end position="1777"/>
    </location>
</feature>
<dbReference type="InterPro" id="IPR052387">
    <property type="entry name" value="Fibrocystin"/>
</dbReference>
<sequence length="2092" mass="232927">MPSINWTDVYTIQSIPKMLWNDVVLTTPVTGRFVRFLSPSGNCQMQEMQVVGQLVAPSDSCEVAVRNVRSLTGPNLHMDLGRLAWRGGIHQREKFQQTMTEWVHNADVKITFSVSSTPTVTHISPINGTARGGTSVTIYGSNFGPAWVVNSPVNGTETPVEVQFNGYPCIVQQVSNSSVVCVTVPRSDGIFPASMRVTVEGAGNAWIRPGTRFRYLDRWSLLDTWANQEPPIEDALVSIPSGQAILLDEDTPVLLILTVEGVLVFDNKDVHLQATYIWVKGGTMEIGTEEKPFLHRALITLHGQKYETIRLPVIGGKVLAVSNTQFTIRELGDNAVEEGDIGALDIHGRPRLKVWTRLAQTAEKGDTVIVLQDIVDWKAGEELMVAATDIPHKHFNGNGLHGAPPVDFHNEPCTWPRVYIQSVATDMKTITLTTPLKYTHISTNYRRPLDDEFIDLSAEVALLSRNVKIQGEGYHSERDQWGGHTMVAFGGIYRIENAEFYRLGQTGEVSRYPIHFHITQDYGQNCYARYNSIHHSFQRAVAIHSTNYVNVKGNVAFDIIGHMFFVETGMEMHNTLEGNLAVGAIPLLSGMLESDQEPAGFWTAAPNNVWRDNVAVTGSDGWYFQLPDTPISHNMDIYKDSICPKGTRIGEWRRNRCHHLPGSCIRIYLTWIPRKEPCNTDSAEDPQILFNTTCWGIGKACYNAMKMGSVHNHHMTAVEGGKQDYESIKFIRAAPAPHGNKFETDWQNIPHIKDSVFVRILPQNLGKKSSKMSMSVQLPQNEQFYVTDSMWVNTGETPVFKGCAKCWSFVKWRQGAHTYRFKGLSFTNATRRIQVYKKDILWDLDGTLTGTADSYTSWADAFNLGHPDCAYTQITYNTSEDGTQTETTWYSSTGTTSDEPSIFFSGADIYQHEVRNHTFMTCTTPIRKFGIAWPEPQEVHLRQLTVTNLDTGLFQQHEFEKNEIFGWGFPVVANQRLEVRPNFLGMDLTEAGIQYGFNDLLASKESDALKAKKTADPEWLQLQVAFWMDYNHVKLTNPYSWWVGTRYGEAAELQSVRLEEKMPYLIDPTPLDTPDSLPSMTHGMKDAKTWAMNFRYPKPADAPAWESVPYGAYFEARKCPDEGCILDLPDRNQNWSTYILWSEKFGDVTGQAVEIESPDWIMFDMDLVVLKNLTIKGKLSFDDSADRILRTGNILVWGVLEIGTQASPFGATTGTTARVELTGNVLDTQDYVYIQEQSLWGKVVSVIGQVNTYGAPVMDTWLRLSSSIAATAETACVLSSSQQLNWTAGAEVAFSVTEFDSPYGRTMTKVLTEDAADILASPVLTEVAFALGGKAIGGRVGCGLQWSGNLVDLRYAGDVPTGNGNSVPGPRVDSGGLQKSIQIIQESIATLGVSLRAVVARVDRSVIFTSQSIDTTGGSAYGGHIEIFDLSGIPDPLRVECLAKPAKTLDDLHSTKWVGTVDMKYTNFHRLGKGALSAEYALHLESSNVPTLITNNARTLVISRPDVMVHSLNGGIFLQEVPRTAVRRIAVRLSVKLADTAPRAIAEDDSQVIAWATEGANERIVNTGRRRGMTGEKKEHGWIWAGFLEGPVRMIGNLVAGSDDMGYMHPAEQCPPRGIFNNEAVGVVFLLTQKSGNCQTVNLYTIWKAAHVALYLSDVIPPSTLLSNIASPAQRCTERPLLRVASIIPYMSIGSAFRLESTGVQSLFKLFNALLLMPQDAAFHSWQSLHEPGEDVNVELSGSSSLHCRTQTLTDPYMEVRDTDPDGEQKDPRPARDPRELLDYTACIQVPAHVNFPASFTRTTWYEVTPFREEPRGLDQLILQDMDGTLTGATFPSFFWEDRWAPFCDTELNGVAVGAQVMTPDVVEENGFEGGVGPFYASCPCGWDFSFYHILIKPVLPDTTYYAEVMSLPENFRLRYWNPRAGESVLLEIFYPDSRGVNVFVGGAGEPDMALKLVGKLSGRRGVDIGEENRLWQIRHAGMVDLTTEDALLSMTDLTDLEWDTTMDNALHARQDLVVRRTPTVKLKMNIESLVEAVAHGHSLRISIEEFNADQFQTNLAILLGIPPERIVAGGSQVWMSWRFVWSDVNFW</sequence>
<dbReference type="Pfam" id="PF24606">
    <property type="entry name" value="CEMIP_beta-hel"/>
    <property type="match status" value="1"/>
</dbReference>
<dbReference type="InterPro" id="IPR002909">
    <property type="entry name" value="IPT_dom"/>
</dbReference>
<reference evidence="5 6" key="1">
    <citation type="submission" date="2024-02" db="EMBL/GenBank/DDBJ databases">
        <authorList>
            <person name="Chen Y."/>
            <person name="Shah S."/>
            <person name="Dougan E. K."/>
            <person name="Thang M."/>
            <person name="Chan C."/>
        </authorList>
    </citation>
    <scope>NUCLEOTIDE SEQUENCE [LARGE SCALE GENOMIC DNA]</scope>
</reference>
<dbReference type="InterPro" id="IPR055401">
    <property type="entry name" value="CEMIP_beta-hel_dom"/>
</dbReference>
<dbReference type="Pfam" id="PF01833">
    <property type="entry name" value="TIG"/>
    <property type="match status" value="1"/>
</dbReference>
<dbReference type="SMART" id="SM00429">
    <property type="entry name" value="IPT"/>
    <property type="match status" value="1"/>
</dbReference>
<evidence type="ECO:0000259" key="4">
    <source>
        <dbReference type="PROSITE" id="PS51484"/>
    </source>
</evidence>
<keyword evidence="1" id="KW-0732">Signal</keyword>
<dbReference type="CDD" id="cd00603">
    <property type="entry name" value="IPT_PCSR"/>
    <property type="match status" value="1"/>
</dbReference>
<dbReference type="PANTHER" id="PTHR46769">
    <property type="entry name" value="POLYCYSTIC KIDNEY AND HEPATIC DISEASE 1 (AUTOSOMAL RECESSIVE)-LIKE 1"/>
    <property type="match status" value="1"/>
</dbReference>
<dbReference type="Gene3D" id="2.60.40.10">
    <property type="entry name" value="Immunoglobulins"/>
    <property type="match status" value="1"/>
</dbReference>
<dbReference type="PANTHER" id="PTHR46769:SF2">
    <property type="entry name" value="FIBROCYSTIN-L ISOFORM 2 PRECURSOR-RELATED"/>
    <property type="match status" value="1"/>
</dbReference>
<feature type="region of interest" description="Disordered" evidence="3">
    <location>
        <begin position="1754"/>
        <end position="1777"/>
    </location>
</feature>
<dbReference type="SUPFAM" id="SSF81296">
    <property type="entry name" value="E set domains"/>
    <property type="match status" value="1"/>
</dbReference>
<evidence type="ECO:0000313" key="5">
    <source>
        <dbReference type="EMBL" id="CAK9063864.1"/>
    </source>
</evidence>
<accession>A0ABP0NN68</accession>
<dbReference type="Pfam" id="PF10162">
    <property type="entry name" value="G8"/>
    <property type="match status" value="2"/>
</dbReference>
<keyword evidence="6" id="KW-1185">Reference proteome</keyword>
<dbReference type="InterPro" id="IPR019316">
    <property type="entry name" value="G8_domain"/>
</dbReference>
<dbReference type="Proteomes" id="UP001642484">
    <property type="component" value="Unassembled WGS sequence"/>
</dbReference>
<dbReference type="InterPro" id="IPR014756">
    <property type="entry name" value="Ig_E-set"/>
</dbReference>
<dbReference type="SMART" id="SM01225">
    <property type="entry name" value="G8"/>
    <property type="match status" value="2"/>
</dbReference>
<feature type="domain" description="G8" evidence="4">
    <location>
        <begin position="1133"/>
        <end position="1266"/>
    </location>
</feature>
<organism evidence="5 6">
    <name type="scientific">Durusdinium trenchii</name>
    <dbReference type="NCBI Taxonomy" id="1381693"/>
    <lineage>
        <taxon>Eukaryota</taxon>
        <taxon>Sar</taxon>
        <taxon>Alveolata</taxon>
        <taxon>Dinophyceae</taxon>
        <taxon>Suessiales</taxon>
        <taxon>Symbiodiniaceae</taxon>
        <taxon>Durusdinium</taxon>
    </lineage>
</organism>
<name>A0ABP0NN68_9DINO</name>
<evidence type="ECO:0000313" key="6">
    <source>
        <dbReference type="Proteomes" id="UP001642484"/>
    </source>
</evidence>
<dbReference type="Gene3D" id="2.60.120.260">
    <property type="entry name" value="Galactose-binding domain-like"/>
    <property type="match status" value="1"/>
</dbReference>
<gene>
    <name evidence="5" type="ORF">CCMP2556_LOCUS31365</name>
</gene>